<name>A0A6N8JN33_9ACTN</name>
<feature type="region of interest" description="Disordered" evidence="1">
    <location>
        <begin position="104"/>
        <end position="130"/>
    </location>
</feature>
<evidence type="ECO:0000256" key="1">
    <source>
        <dbReference type="SAM" id="MobiDB-lite"/>
    </source>
</evidence>
<evidence type="ECO:0000313" key="3">
    <source>
        <dbReference type="Proteomes" id="UP000463388"/>
    </source>
</evidence>
<dbReference type="AlphaFoldDB" id="A0A6N8JN33"/>
<protein>
    <recommendedName>
        <fullName evidence="4">RelB/DinJ family addiction module antitoxin</fullName>
    </recommendedName>
</protein>
<evidence type="ECO:0000313" key="2">
    <source>
        <dbReference type="EMBL" id="MVX60429.1"/>
    </source>
</evidence>
<dbReference type="GO" id="GO:0006355">
    <property type="term" value="P:regulation of DNA-templated transcription"/>
    <property type="evidence" value="ECO:0007669"/>
    <property type="project" value="InterPro"/>
</dbReference>
<reference evidence="2 3" key="1">
    <citation type="submission" date="2019-12" db="EMBL/GenBank/DDBJ databases">
        <title>Microbes associate with the intestines of laboratory mice.</title>
        <authorList>
            <person name="Navarre W."/>
            <person name="Wong E."/>
        </authorList>
    </citation>
    <scope>NUCLEOTIDE SEQUENCE [LARGE SCALE GENOMIC DNA]</scope>
    <source>
        <strain evidence="2 3">NM66_B29</strain>
    </source>
</reference>
<accession>A0A6N8JN33</accession>
<dbReference type="InterPro" id="IPR013321">
    <property type="entry name" value="Arc_rbn_hlx_hlx"/>
</dbReference>
<proteinExistence type="predicted"/>
<dbReference type="Gene3D" id="1.10.1220.10">
    <property type="entry name" value="Met repressor-like"/>
    <property type="match status" value="1"/>
</dbReference>
<dbReference type="Proteomes" id="UP000463388">
    <property type="component" value="Unassembled WGS sequence"/>
</dbReference>
<gene>
    <name evidence="2" type="ORF">GKZ27_02990</name>
</gene>
<feature type="compositionally biased region" description="Basic and acidic residues" evidence="1">
    <location>
        <begin position="121"/>
        <end position="130"/>
    </location>
</feature>
<sequence>MRLIVLIVAQYYIMMKPPRKEAIMDATVSARVPVAVKAEGNALLSELGATPSQLINAAYRYVLAERRLPEPRGTLERQQGQHRQLSAGQQARIARSLRAMYVGDSSPAAEAPSFKQQLNQARDDRYARFA</sequence>
<keyword evidence="3" id="KW-1185">Reference proteome</keyword>
<dbReference type="EMBL" id="WSRR01000004">
    <property type="protein sequence ID" value="MVX60429.1"/>
    <property type="molecule type" value="Genomic_DNA"/>
</dbReference>
<organism evidence="2 3">
    <name type="scientific">Adlercreutzia mucosicola</name>
    <dbReference type="NCBI Taxonomy" id="580026"/>
    <lineage>
        <taxon>Bacteria</taxon>
        <taxon>Bacillati</taxon>
        <taxon>Actinomycetota</taxon>
        <taxon>Coriobacteriia</taxon>
        <taxon>Eggerthellales</taxon>
        <taxon>Eggerthellaceae</taxon>
        <taxon>Adlercreutzia</taxon>
    </lineage>
</organism>
<comment type="caution">
    <text evidence="2">The sequence shown here is derived from an EMBL/GenBank/DDBJ whole genome shotgun (WGS) entry which is preliminary data.</text>
</comment>
<evidence type="ECO:0008006" key="4">
    <source>
        <dbReference type="Google" id="ProtNLM"/>
    </source>
</evidence>